<dbReference type="Proteomes" id="UP001180487">
    <property type="component" value="Unassembled WGS sequence"/>
</dbReference>
<dbReference type="RefSeq" id="WP_310369639.1">
    <property type="nucleotide sequence ID" value="NZ_JAVDXT010000001.1"/>
</dbReference>
<gene>
    <name evidence="1" type="ORF">J2X19_000082</name>
</gene>
<name>A0ABU2C279_9BURK</name>
<organism evidence="1 2">
    <name type="scientific">Rhodoferax ferrireducens</name>
    <dbReference type="NCBI Taxonomy" id="192843"/>
    <lineage>
        <taxon>Bacteria</taxon>
        <taxon>Pseudomonadati</taxon>
        <taxon>Pseudomonadota</taxon>
        <taxon>Betaproteobacteria</taxon>
        <taxon>Burkholderiales</taxon>
        <taxon>Comamonadaceae</taxon>
        <taxon>Rhodoferax</taxon>
    </lineage>
</organism>
<accession>A0ABU2C279</accession>
<evidence type="ECO:0000313" key="2">
    <source>
        <dbReference type="Proteomes" id="UP001180487"/>
    </source>
</evidence>
<sequence>MPIPFYVESDVWALLEPIPCVHLARENNALWFLQKVHRDGQELRSVLSQFPDVQYEPLEMHYAISKAIAAVNEKLISDLTSNFGWRGVVYAAFLAAFRPMAQFAAYLRIARDGVPHNQWLVDLALREIEGCAAPESGGHQSLIRAIGATLPAYPCEHIRLREWPTGEKLVQLNLAKDAIVAVYRQDGANEAISEIKSSPWSELLMT</sequence>
<dbReference type="EMBL" id="JAVDXT010000001">
    <property type="protein sequence ID" value="MDR7375424.1"/>
    <property type="molecule type" value="Genomic_DNA"/>
</dbReference>
<keyword evidence="2" id="KW-1185">Reference proteome</keyword>
<protein>
    <submittedName>
        <fullName evidence="1">Uncharacterized protein</fullName>
    </submittedName>
</protein>
<evidence type="ECO:0000313" key="1">
    <source>
        <dbReference type="EMBL" id="MDR7375424.1"/>
    </source>
</evidence>
<reference evidence="1 2" key="1">
    <citation type="submission" date="2023-07" db="EMBL/GenBank/DDBJ databases">
        <title>Sorghum-associated microbial communities from plants grown in Nebraska, USA.</title>
        <authorList>
            <person name="Schachtman D."/>
        </authorList>
    </citation>
    <scope>NUCLEOTIDE SEQUENCE [LARGE SCALE GENOMIC DNA]</scope>
    <source>
        <strain evidence="1 2">BE313</strain>
    </source>
</reference>
<proteinExistence type="predicted"/>
<comment type="caution">
    <text evidence="1">The sequence shown here is derived from an EMBL/GenBank/DDBJ whole genome shotgun (WGS) entry which is preliminary data.</text>
</comment>